<sequence>MGKAYLQQQKQREEEEKSKIEAMMKGDKEIEQRLKRQRAEETGETEEGPARSKRSLKRQRQKEKKRQAWLAAQTAAAEAIGEAAQQDSVHEMTFSDSEGED</sequence>
<dbReference type="GeneID" id="9045361"/>
<name>C5LGM5_PERM5</name>
<accession>C5LGM5</accession>
<feature type="region of interest" description="Disordered" evidence="1">
    <location>
        <begin position="1"/>
        <end position="101"/>
    </location>
</feature>
<dbReference type="InParanoid" id="C5LGM5"/>
<gene>
    <name evidence="2" type="ORF">Pmar_PMAR028832</name>
</gene>
<keyword evidence="3" id="KW-1185">Reference proteome</keyword>
<feature type="compositionally biased region" description="Basic and acidic residues" evidence="1">
    <location>
        <begin position="10"/>
        <end position="41"/>
    </location>
</feature>
<dbReference type="AlphaFoldDB" id="C5LGM5"/>
<reference evidence="2 3" key="1">
    <citation type="submission" date="2008-07" db="EMBL/GenBank/DDBJ databases">
        <authorList>
            <person name="El-Sayed N."/>
            <person name="Caler E."/>
            <person name="Inman J."/>
            <person name="Amedeo P."/>
            <person name="Hass B."/>
            <person name="Wortman J."/>
        </authorList>
    </citation>
    <scope>NUCLEOTIDE SEQUENCE [LARGE SCALE GENOMIC DNA]</scope>
    <source>
        <strain evidence="3">ATCC 50983 / TXsc</strain>
    </source>
</reference>
<organism evidence="3">
    <name type="scientific">Perkinsus marinus (strain ATCC 50983 / TXsc)</name>
    <dbReference type="NCBI Taxonomy" id="423536"/>
    <lineage>
        <taxon>Eukaryota</taxon>
        <taxon>Sar</taxon>
        <taxon>Alveolata</taxon>
        <taxon>Perkinsozoa</taxon>
        <taxon>Perkinsea</taxon>
        <taxon>Perkinsida</taxon>
        <taxon>Perkinsidae</taxon>
        <taxon>Perkinsus</taxon>
    </lineage>
</organism>
<protein>
    <submittedName>
        <fullName evidence="2">Uncharacterized protein</fullName>
    </submittedName>
</protein>
<feature type="compositionally biased region" description="Basic residues" evidence="1">
    <location>
        <begin position="51"/>
        <end position="67"/>
    </location>
</feature>
<dbReference type="EMBL" id="GG681867">
    <property type="protein sequence ID" value="EER04117.1"/>
    <property type="molecule type" value="Genomic_DNA"/>
</dbReference>
<dbReference type="RefSeq" id="XP_002772301.1">
    <property type="nucleotide sequence ID" value="XM_002772255.1"/>
</dbReference>
<evidence type="ECO:0000313" key="3">
    <source>
        <dbReference type="Proteomes" id="UP000007800"/>
    </source>
</evidence>
<proteinExistence type="predicted"/>
<feature type="compositionally biased region" description="Low complexity" evidence="1">
    <location>
        <begin position="68"/>
        <end position="86"/>
    </location>
</feature>
<evidence type="ECO:0000313" key="2">
    <source>
        <dbReference type="EMBL" id="EER04117.1"/>
    </source>
</evidence>
<evidence type="ECO:0000256" key="1">
    <source>
        <dbReference type="SAM" id="MobiDB-lite"/>
    </source>
</evidence>
<dbReference type="Proteomes" id="UP000007800">
    <property type="component" value="Unassembled WGS sequence"/>
</dbReference>